<comment type="caution">
    <text evidence="5">The sequence shown here is derived from an EMBL/GenBank/DDBJ whole genome shotgun (WGS) entry which is preliminary data.</text>
</comment>
<evidence type="ECO:0000313" key="6">
    <source>
        <dbReference type="Proteomes" id="UP000278222"/>
    </source>
</evidence>
<reference evidence="5 6" key="1">
    <citation type="submission" date="2018-11" db="EMBL/GenBank/DDBJ databases">
        <title>Genomic Encyclopedia of Type Strains, Phase IV (KMG-IV): sequencing the most valuable type-strain genomes for metagenomic binning, comparative biology and taxonomic classification.</title>
        <authorList>
            <person name="Goeker M."/>
        </authorList>
    </citation>
    <scope>NUCLEOTIDE SEQUENCE [LARGE SCALE GENOMIC DNA]</scope>
    <source>
        <strain evidence="5 6">DSM 5900</strain>
    </source>
</reference>
<dbReference type="InterPro" id="IPR050834">
    <property type="entry name" value="Glycosyltransf_2"/>
</dbReference>
<sequence>MPMGGHVVARRAAMAPAHPETCQRPRLSLPAVAVITRTKDRAVLLHRAMESVLSQTEADWIHVVVNDGGEAAPVDRLAAAFADRYAGRLHVIHNPRSLGMEAASNVGLRASDSRYVVIHDDDDSWTPEFLATTTAFLDGAADGSVAGVITHSVRVDERIVGDRVEIDRRQPYNDWVRSITLFRMAGGNMFPPISFLFRRSMLEEVGYYREDLPVLGDWEFNLRFLARRDIGVLALPLALYHHRPGNTNPAYANSIFGAQDKHALYDALIRNELMRRDLDSGRLGLGTLVNLGQHLSLLELKLNALFDAARFSFRVLETVLAPLRWLSRTWRRLRGR</sequence>
<dbReference type="InterPro" id="IPR029044">
    <property type="entry name" value="Nucleotide-diphossugar_trans"/>
</dbReference>
<gene>
    <name evidence="5" type="ORF">EDC65_4577</name>
</gene>
<dbReference type="InterPro" id="IPR001173">
    <property type="entry name" value="Glyco_trans_2-like"/>
</dbReference>
<evidence type="ECO:0000259" key="4">
    <source>
        <dbReference type="Pfam" id="PF00535"/>
    </source>
</evidence>
<keyword evidence="2" id="KW-0328">Glycosyltransferase</keyword>
<comment type="similarity">
    <text evidence="1">Belongs to the glycosyltransferase 2 family.</text>
</comment>
<proteinExistence type="inferred from homology"/>
<dbReference type="PANTHER" id="PTHR43685">
    <property type="entry name" value="GLYCOSYLTRANSFERASE"/>
    <property type="match status" value="1"/>
</dbReference>
<dbReference type="Gene3D" id="3.90.550.10">
    <property type="entry name" value="Spore Coat Polysaccharide Biosynthesis Protein SpsA, Chain A"/>
    <property type="match status" value="1"/>
</dbReference>
<dbReference type="SUPFAM" id="SSF53448">
    <property type="entry name" value="Nucleotide-diphospho-sugar transferases"/>
    <property type="match status" value="1"/>
</dbReference>
<dbReference type="Proteomes" id="UP000278222">
    <property type="component" value="Unassembled WGS sequence"/>
</dbReference>
<dbReference type="EMBL" id="RJKX01000017">
    <property type="protein sequence ID" value="ROP83049.1"/>
    <property type="molecule type" value="Genomic_DNA"/>
</dbReference>
<name>A0A3N1KW51_9PROT</name>
<dbReference type="GO" id="GO:0016757">
    <property type="term" value="F:glycosyltransferase activity"/>
    <property type="evidence" value="ECO:0007669"/>
    <property type="project" value="UniProtKB-KW"/>
</dbReference>
<protein>
    <submittedName>
        <fullName evidence="5">Glycosyltransferase involved in cell wall biosynthesis</fullName>
    </submittedName>
</protein>
<dbReference type="PANTHER" id="PTHR43685:SF5">
    <property type="entry name" value="GLYCOSYLTRANSFERASE EPSE-RELATED"/>
    <property type="match status" value="1"/>
</dbReference>
<evidence type="ECO:0000313" key="5">
    <source>
        <dbReference type="EMBL" id="ROP83049.1"/>
    </source>
</evidence>
<accession>A0A3N1KW51</accession>
<evidence type="ECO:0000256" key="1">
    <source>
        <dbReference type="ARBA" id="ARBA00006739"/>
    </source>
</evidence>
<feature type="domain" description="Glycosyltransferase 2-like" evidence="4">
    <location>
        <begin position="34"/>
        <end position="205"/>
    </location>
</feature>
<dbReference type="Pfam" id="PF00535">
    <property type="entry name" value="Glycos_transf_2"/>
    <property type="match status" value="1"/>
</dbReference>
<dbReference type="AlphaFoldDB" id="A0A3N1KW51"/>
<keyword evidence="6" id="KW-1185">Reference proteome</keyword>
<evidence type="ECO:0000256" key="3">
    <source>
        <dbReference type="ARBA" id="ARBA00022679"/>
    </source>
</evidence>
<organism evidence="5 6">
    <name type="scientific">Stella humosa</name>
    <dbReference type="NCBI Taxonomy" id="94"/>
    <lineage>
        <taxon>Bacteria</taxon>
        <taxon>Pseudomonadati</taxon>
        <taxon>Pseudomonadota</taxon>
        <taxon>Alphaproteobacteria</taxon>
        <taxon>Rhodospirillales</taxon>
        <taxon>Stellaceae</taxon>
        <taxon>Stella</taxon>
    </lineage>
</organism>
<keyword evidence="3 5" id="KW-0808">Transferase</keyword>
<evidence type="ECO:0000256" key="2">
    <source>
        <dbReference type="ARBA" id="ARBA00022676"/>
    </source>
</evidence>